<dbReference type="InterPro" id="IPR002052">
    <property type="entry name" value="DNA_methylase_N6_adenine_CS"/>
</dbReference>
<evidence type="ECO:0000256" key="2">
    <source>
        <dbReference type="ARBA" id="ARBA00022490"/>
    </source>
</evidence>
<feature type="non-terminal residue" evidence="8">
    <location>
        <position position="439"/>
    </location>
</feature>
<keyword evidence="4" id="KW-0808">Transferase</keyword>
<evidence type="ECO:0000256" key="1">
    <source>
        <dbReference type="ARBA" id="ARBA00004496"/>
    </source>
</evidence>
<sequence>MGIKVIESDLSKHPKCPHGPTLLFTRTGEEDKPFFACSACRDRKDCEFFLWQSEYDMFSKAKNKYWEGQAKKYLRGVDHENLYSVYEAVSEMPENERMFCKDCSVMQLDIDKVKHQKCNTVFGVSDDQMKRPTEMFQPLENDKTEAQYLFTKDTVKTIVEILRKQNLTKVLCIGAPRIHEHIANEREDMKSMLLDLDRRFHNFYGPKEFCWYNSFNNHFFSEEAKTHFREFLTLSSEEKLVIVTDPPFGGRVEPLAATFKSINKLQQEINGNDADTPILWIYPYFMEPMILGSFPDFHMCDFKVDYDNHTLFTVGPKGRKKGSPVRIFTNLKPEAINLSGEDGYKHCETCKRWVSAENRHCAECGACTSKDGSTYNHCLHCKRCVKESWKHCNACNRCAFVEHRCGQFEEIVRESKKRPIQQSKRSMQKKKRRFNNKND</sequence>
<dbReference type="Proteomes" id="UP000695000">
    <property type="component" value="Unplaced"/>
</dbReference>
<evidence type="ECO:0000256" key="4">
    <source>
        <dbReference type="ARBA" id="ARBA00022679"/>
    </source>
</evidence>
<organism evidence="7 8">
    <name type="scientific">Nicrophorus vespilloides</name>
    <name type="common">Boreal carrion beetle</name>
    <dbReference type="NCBI Taxonomy" id="110193"/>
    <lineage>
        <taxon>Eukaryota</taxon>
        <taxon>Metazoa</taxon>
        <taxon>Ecdysozoa</taxon>
        <taxon>Arthropoda</taxon>
        <taxon>Hexapoda</taxon>
        <taxon>Insecta</taxon>
        <taxon>Pterygota</taxon>
        <taxon>Neoptera</taxon>
        <taxon>Endopterygota</taxon>
        <taxon>Coleoptera</taxon>
        <taxon>Polyphaga</taxon>
        <taxon>Staphyliniformia</taxon>
        <taxon>Silphidae</taxon>
        <taxon>Nicrophorinae</taxon>
        <taxon>Nicrophorus</taxon>
    </lineage>
</organism>
<proteinExistence type="predicted"/>
<gene>
    <name evidence="8" type="primary">LOC108561594</name>
</gene>
<evidence type="ECO:0000313" key="8">
    <source>
        <dbReference type="RefSeq" id="XP_017775093.1"/>
    </source>
</evidence>
<dbReference type="Pfam" id="PF10237">
    <property type="entry name" value="N6-adenineMlase"/>
    <property type="match status" value="1"/>
</dbReference>
<dbReference type="GeneID" id="108561594"/>
<dbReference type="PROSITE" id="PS00092">
    <property type="entry name" value="N6_MTASE"/>
    <property type="match status" value="1"/>
</dbReference>
<keyword evidence="3" id="KW-0489">Methyltransferase</keyword>
<keyword evidence="2" id="KW-0963">Cytoplasm</keyword>
<keyword evidence="7" id="KW-1185">Reference proteome</keyword>
<dbReference type="PROSITE" id="PS50216">
    <property type="entry name" value="DHHC"/>
    <property type="match status" value="1"/>
</dbReference>
<dbReference type="PANTHER" id="PTHR13493">
    <property type="entry name" value="ZINC FINGER CCHC DOMAIN-CONTAINING"/>
    <property type="match status" value="1"/>
</dbReference>
<evidence type="ECO:0000256" key="3">
    <source>
        <dbReference type="ARBA" id="ARBA00022603"/>
    </source>
</evidence>
<feature type="compositionally biased region" description="Basic residues" evidence="6">
    <location>
        <begin position="426"/>
        <end position="439"/>
    </location>
</feature>
<dbReference type="RefSeq" id="XP_017775093.1">
    <property type="nucleotide sequence ID" value="XM_017919604.1"/>
</dbReference>
<accession>A0ABM1MKJ3</accession>
<reference evidence="8" key="1">
    <citation type="submission" date="2025-08" db="UniProtKB">
        <authorList>
            <consortium name="RefSeq"/>
        </authorList>
    </citation>
    <scope>IDENTIFICATION</scope>
    <source>
        <tissue evidence="8">Whole Larva</tissue>
    </source>
</reference>
<protein>
    <submittedName>
        <fullName evidence="8">Zinc finger CCHC domain-containing protein 4</fullName>
    </submittedName>
</protein>
<keyword evidence="5" id="KW-0539">Nucleus</keyword>
<evidence type="ECO:0000256" key="5">
    <source>
        <dbReference type="ARBA" id="ARBA00023242"/>
    </source>
</evidence>
<evidence type="ECO:0000313" key="7">
    <source>
        <dbReference type="Proteomes" id="UP000695000"/>
    </source>
</evidence>
<evidence type="ECO:0000256" key="6">
    <source>
        <dbReference type="SAM" id="MobiDB-lite"/>
    </source>
</evidence>
<feature type="region of interest" description="Disordered" evidence="6">
    <location>
        <begin position="416"/>
        <end position="439"/>
    </location>
</feature>
<dbReference type="PANTHER" id="PTHR13493:SF3">
    <property type="entry name" value="RRNA N6-ADENOSINE-METHYLTRANSFERASE ZCCHC4"/>
    <property type="match status" value="1"/>
</dbReference>
<dbReference type="InterPro" id="IPR041370">
    <property type="entry name" value="Mlase_EEF1AKMT1/ZCCHC4"/>
</dbReference>
<name>A0ABM1MKJ3_NICVS</name>
<dbReference type="InterPro" id="IPR039846">
    <property type="entry name" value="ZCCHC4"/>
</dbReference>
<comment type="subcellular location">
    <subcellularLocation>
        <location evidence="1">Cytoplasm</location>
    </subcellularLocation>
</comment>